<sequence>MNEDKAIYIVSGVRTAIGSFGGGLSSFRPAELGAIVIREAIARAGIAASDVQNVVIGNVVPSQPKDVYISRMAAVNAGISIEAPAMNVNRLCGSGLQAIVSAAQGLALGEFDIAIGGGAESMSNAPHMLLTGRKGRKMGDLVLLDAMLGALHDPFGDYHMGVTAENVAEKVGISRAAQDEAAVESHRRAAAAVSGGYFKDQIVPIEIASRKGTVVFDTDEHVRGDASMEAMAGLKPVFKKDGTVTAGNASGINDGAGAIVLASGKVVAERGLKPMARILSWGHAGVEPSLMGLGPVKAVPVALTRAGLTLDQIDVIELNEAFAAQACGVAKLLGFDPAKTNPNGSGISLGHPIGATGAILTIKAMYELRRTGGRYGLMTMCIGGGQGIAMVIEAM</sequence>
<gene>
    <name evidence="10" type="ORF">GCM10010990_26090</name>
</gene>
<keyword evidence="4 7" id="KW-0012">Acyltransferase</keyword>
<proteinExistence type="inferred from homology"/>
<organism evidence="10 11">
    <name type="scientific">Croceicoccus mobilis</name>
    <dbReference type="NCBI Taxonomy" id="1703339"/>
    <lineage>
        <taxon>Bacteria</taxon>
        <taxon>Pseudomonadati</taxon>
        <taxon>Pseudomonadota</taxon>
        <taxon>Alphaproteobacteria</taxon>
        <taxon>Sphingomonadales</taxon>
        <taxon>Erythrobacteraceae</taxon>
        <taxon>Croceicoccus</taxon>
    </lineage>
</organism>
<dbReference type="EMBL" id="BMIP01000006">
    <property type="protein sequence ID" value="GGD75252.1"/>
    <property type="molecule type" value="Genomic_DNA"/>
</dbReference>
<comment type="similarity">
    <text evidence="1 7">Belongs to the thiolase-like superfamily. Thiolase family.</text>
</comment>
<dbReference type="InterPro" id="IPR020616">
    <property type="entry name" value="Thiolase_N"/>
</dbReference>
<evidence type="ECO:0000256" key="5">
    <source>
        <dbReference type="ARBA" id="ARBA00037924"/>
    </source>
</evidence>
<dbReference type="SUPFAM" id="SSF53901">
    <property type="entry name" value="Thiolase-like"/>
    <property type="match status" value="2"/>
</dbReference>
<feature type="active site" description="Proton acceptor" evidence="6">
    <location>
        <position position="351"/>
    </location>
</feature>
<keyword evidence="2 7" id="KW-0808">Transferase</keyword>
<dbReference type="InterPro" id="IPR016039">
    <property type="entry name" value="Thiolase-like"/>
</dbReference>
<dbReference type="GO" id="GO:0003985">
    <property type="term" value="F:acetyl-CoA C-acetyltransferase activity"/>
    <property type="evidence" value="ECO:0007669"/>
    <property type="project" value="TreeGrafter"/>
</dbReference>
<feature type="domain" description="Thiolase C-terminal" evidence="9">
    <location>
        <begin position="272"/>
        <end position="393"/>
    </location>
</feature>
<reference evidence="10" key="1">
    <citation type="journal article" date="2014" name="Int. J. Syst. Evol. Microbiol.">
        <title>Complete genome sequence of Corynebacterium casei LMG S-19264T (=DSM 44701T), isolated from a smear-ripened cheese.</title>
        <authorList>
            <consortium name="US DOE Joint Genome Institute (JGI-PGF)"/>
            <person name="Walter F."/>
            <person name="Albersmeier A."/>
            <person name="Kalinowski J."/>
            <person name="Ruckert C."/>
        </authorList>
    </citation>
    <scope>NUCLEOTIDE SEQUENCE</scope>
    <source>
        <strain evidence="10">CGMCC 1.15360</strain>
    </source>
</reference>
<dbReference type="InterPro" id="IPR020615">
    <property type="entry name" value="Thiolase_acyl_enz_int_AS"/>
</dbReference>
<evidence type="ECO:0000259" key="9">
    <source>
        <dbReference type="Pfam" id="PF02803"/>
    </source>
</evidence>
<dbReference type="InterPro" id="IPR002155">
    <property type="entry name" value="Thiolase"/>
</dbReference>
<feature type="active site" description="Proton acceptor" evidence="6">
    <location>
        <position position="381"/>
    </location>
</feature>
<dbReference type="AlphaFoldDB" id="A0A916Z470"/>
<dbReference type="RefSeq" id="WP_066769869.1">
    <property type="nucleotide sequence ID" value="NZ_BMIP01000006.1"/>
</dbReference>
<dbReference type="NCBIfam" id="TIGR01930">
    <property type="entry name" value="AcCoA-C-Actrans"/>
    <property type="match status" value="1"/>
</dbReference>
<dbReference type="PIRSF" id="PIRSF000429">
    <property type="entry name" value="Ac-CoA_Ac_transf"/>
    <property type="match status" value="1"/>
</dbReference>
<dbReference type="InterPro" id="IPR020610">
    <property type="entry name" value="Thiolase_AS"/>
</dbReference>
<dbReference type="NCBIfam" id="NF006552">
    <property type="entry name" value="PRK09051.1"/>
    <property type="match status" value="1"/>
</dbReference>
<dbReference type="Pfam" id="PF00108">
    <property type="entry name" value="Thiolase_N"/>
    <property type="match status" value="1"/>
</dbReference>
<dbReference type="PROSITE" id="PS00098">
    <property type="entry name" value="THIOLASE_1"/>
    <property type="match status" value="1"/>
</dbReference>
<evidence type="ECO:0000259" key="8">
    <source>
        <dbReference type="Pfam" id="PF00108"/>
    </source>
</evidence>
<evidence type="ECO:0000256" key="3">
    <source>
        <dbReference type="ARBA" id="ARBA00022752"/>
    </source>
</evidence>
<evidence type="ECO:0000256" key="4">
    <source>
        <dbReference type="ARBA" id="ARBA00023315"/>
    </source>
</evidence>
<dbReference type="InterPro" id="IPR020617">
    <property type="entry name" value="Thiolase_C"/>
</dbReference>
<dbReference type="GO" id="GO:0042619">
    <property type="term" value="P:poly-hydroxybutyrate biosynthetic process"/>
    <property type="evidence" value="ECO:0007669"/>
    <property type="project" value="UniProtKB-KW"/>
</dbReference>
<evidence type="ECO:0000256" key="1">
    <source>
        <dbReference type="ARBA" id="ARBA00010982"/>
    </source>
</evidence>
<dbReference type="CDD" id="cd00751">
    <property type="entry name" value="thiolase"/>
    <property type="match status" value="1"/>
</dbReference>
<dbReference type="PANTHER" id="PTHR18919:SF107">
    <property type="entry name" value="ACETYL-COA ACETYLTRANSFERASE, CYTOSOLIC"/>
    <property type="match status" value="1"/>
</dbReference>
<dbReference type="FunFam" id="3.40.47.10:FF:000010">
    <property type="entry name" value="Acetyl-CoA acetyltransferase (Thiolase)"/>
    <property type="match status" value="1"/>
</dbReference>
<dbReference type="PROSITE" id="PS00099">
    <property type="entry name" value="THIOLASE_3"/>
    <property type="match status" value="1"/>
</dbReference>
<comment type="pathway">
    <text evidence="5">Metabolic intermediate biosynthesis; (R)-mevalonate biosynthesis; (R)-mevalonate from acetyl-CoA: step 1/3.</text>
</comment>
<dbReference type="Proteomes" id="UP000612349">
    <property type="component" value="Unassembled WGS sequence"/>
</dbReference>
<keyword evidence="11" id="KW-1185">Reference proteome</keyword>
<dbReference type="GO" id="GO:0006635">
    <property type="term" value="P:fatty acid beta-oxidation"/>
    <property type="evidence" value="ECO:0007669"/>
    <property type="project" value="TreeGrafter"/>
</dbReference>
<comment type="caution">
    <text evidence="10">The sequence shown here is derived from an EMBL/GenBank/DDBJ whole genome shotgun (WGS) entry which is preliminary data.</text>
</comment>
<dbReference type="Gene3D" id="3.40.47.10">
    <property type="match status" value="2"/>
</dbReference>
<evidence type="ECO:0000313" key="11">
    <source>
        <dbReference type="Proteomes" id="UP000612349"/>
    </source>
</evidence>
<dbReference type="Pfam" id="PF02803">
    <property type="entry name" value="Thiolase_C"/>
    <property type="match status" value="1"/>
</dbReference>
<feature type="active site" description="Acyl-thioester intermediate" evidence="6">
    <location>
        <position position="92"/>
    </location>
</feature>
<evidence type="ECO:0000313" key="10">
    <source>
        <dbReference type="EMBL" id="GGD75252.1"/>
    </source>
</evidence>
<evidence type="ECO:0000256" key="2">
    <source>
        <dbReference type="ARBA" id="ARBA00022679"/>
    </source>
</evidence>
<evidence type="ECO:0000256" key="7">
    <source>
        <dbReference type="RuleBase" id="RU003557"/>
    </source>
</evidence>
<evidence type="ECO:0000256" key="6">
    <source>
        <dbReference type="PIRSR" id="PIRSR000429-1"/>
    </source>
</evidence>
<dbReference type="OrthoDB" id="9764638at2"/>
<protein>
    <submittedName>
        <fullName evidence="10">3-ketoacyl-CoA thiolase</fullName>
    </submittedName>
</protein>
<dbReference type="PANTHER" id="PTHR18919">
    <property type="entry name" value="ACETYL-COA C-ACYLTRANSFERASE"/>
    <property type="match status" value="1"/>
</dbReference>
<accession>A0A916Z470</accession>
<keyword evidence="3" id="KW-0583">PHB biosynthesis</keyword>
<name>A0A916Z470_9SPHN</name>
<feature type="domain" description="Thiolase N-terminal" evidence="8">
    <location>
        <begin position="7"/>
        <end position="263"/>
    </location>
</feature>
<reference evidence="10" key="2">
    <citation type="submission" date="2020-09" db="EMBL/GenBank/DDBJ databases">
        <authorList>
            <person name="Sun Q."/>
            <person name="Zhou Y."/>
        </authorList>
    </citation>
    <scope>NUCLEOTIDE SEQUENCE</scope>
    <source>
        <strain evidence="10">CGMCC 1.15360</strain>
    </source>
</reference>